<comment type="caution">
    <text evidence="1">The sequence shown here is derived from an EMBL/GenBank/DDBJ whole genome shotgun (WGS) entry which is preliminary data.</text>
</comment>
<dbReference type="EMBL" id="JANEWF010000002">
    <property type="protein sequence ID" value="MDA8482108.1"/>
    <property type="molecule type" value="Genomic_DNA"/>
</dbReference>
<dbReference type="RefSeq" id="WP_190826926.1">
    <property type="nucleotide sequence ID" value="NZ_JANEWF010000002.1"/>
</dbReference>
<protein>
    <submittedName>
        <fullName evidence="1">Uncharacterized protein</fullName>
    </submittedName>
</protein>
<reference evidence="1 2" key="1">
    <citation type="submission" date="2022-07" db="EMBL/GenBank/DDBJ databases">
        <title>Genome Analysis of Selected Gammaproteobacteria from Nigerian Food snails.</title>
        <authorList>
            <person name="Okafor A.C."/>
        </authorList>
    </citation>
    <scope>NUCLEOTIDE SEQUENCE [LARGE SCALE GENOMIC DNA]</scope>
    <source>
        <strain evidence="1 2">Awg 2</strain>
    </source>
</reference>
<gene>
    <name evidence="1" type="ORF">NNO07_03445</name>
</gene>
<accession>A0ABT4XZW0</accession>
<dbReference type="Proteomes" id="UP001211689">
    <property type="component" value="Unassembled WGS sequence"/>
</dbReference>
<evidence type="ECO:0000313" key="2">
    <source>
        <dbReference type="Proteomes" id="UP001211689"/>
    </source>
</evidence>
<proteinExistence type="predicted"/>
<organism evidence="1 2">
    <name type="scientific">Metapseudomonas resinovorans</name>
    <name type="common">Pseudomonas resinovorans</name>
    <dbReference type="NCBI Taxonomy" id="53412"/>
    <lineage>
        <taxon>Bacteria</taxon>
        <taxon>Pseudomonadati</taxon>
        <taxon>Pseudomonadota</taxon>
        <taxon>Gammaproteobacteria</taxon>
        <taxon>Pseudomonadales</taxon>
        <taxon>Pseudomonadaceae</taxon>
        <taxon>Metapseudomonas</taxon>
    </lineage>
</organism>
<name>A0ABT4XZW0_METRE</name>
<sequence length="92" mass="10118">MTASILMSGVGMMPASSISPERLEAIERLGRLQSQLDLLQLRIRRVEEGSEPDDGSSLTMLHMRLDGLLEDLERQRRRATGQCCNCGGGCRG</sequence>
<keyword evidence="2" id="KW-1185">Reference proteome</keyword>
<evidence type="ECO:0000313" key="1">
    <source>
        <dbReference type="EMBL" id="MDA8482108.1"/>
    </source>
</evidence>